<keyword evidence="3" id="KW-0808">Transferase</keyword>
<dbReference type="GO" id="GO:0003677">
    <property type="term" value="F:DNA binding"/>
    <property type="evidence" value="ECO:0007669"/>
    <property type="project" value="InterPro"/>
</dbReference>
<reference evidence="12" key="1">
    <citation type="submission" date="2016-10" db="EMBL/GenBank/DDBJ databases">
        <authorList>
            <person name="Varghese N."/>
            <person name="Submissions S."/>
        </authorList>
    </citation>
    <scope>NUCLEOTIDE SEQUENCE [LARGE SCALE GENOMIC DNA]</scope>
    <source>
        <strain evidence="12">DSM 17038</strain>
    </source>
</reference>
<evidence type="ECO:0000256" key="6">
    <source>
        <dbReference type="ARBA" id="ARBA00022932"/>
    </source>
</evidence>
<sequence length="334" mass="37602">MKYFIDFLNVLKQGKIAPVYLFYGPEAYLRDQALMRLKQTLLPAGEGEFNYEILDGSSVSATEAIAAVELTPFTAGQKLVVVRDAAILQKDGDDKLILEYIERPNKGGCLVLETGQSIDRRKKLYKKIAAMGGAIEFVRLKASELTKWLAKQAREEDAALTREAAEELLLRCGPDMYTLHNEMQKLTCFVGRGNTINLDTVKELVASRVEESIFEMVDAIGEKDGTKAIGGIRQLLRQKQQPQQIIGMIARQFRLIYQVRGMTEAGTAREEIIKTLKMHPFVYKKISRQQKNFSSGQLVQAIMRLAELDYLVKTGGGSFSELIDTYILKLCFEK</sequence>
<dbReference type="PANTHER" id="PTHR34388">
    <property type="entry name" value="DNA POLYMERASE III SUBUNIT DELTA"/>
    <property type="match status" value="1"/>
</dbReference>
<dbReference type="Gene3D" id="1.10.8.60">
    <property type="match status" value="1"/>
</dbReference>
<dbReference type="GO" id="GO:0006261">
    <property type="term" value="P:DNA-templated DNA replication"/>
    <property type="evidence" value="ECO:0007669"/>
    <property type="project" value="TreeGrafter"/>
</dbReference>
<dbReference type="Gene3D" id="1.20.272.10">
    <property type="match status" value="1"/>
</dbReference>
<keyword evidence="6" id="KW-0239">DNA-directed DNA polymerase</keyword>
<keyword evidence="4" id="KW-0548">Nucleotidyltransferase</keyword>
<gene>
    <name evidence="11" type="ORF">SAMN05660649_03996</name>
</gene>
<dbReference type="RefSeq" id="WP_092473654.1">
    <property type="nucleotide sequence ID" value="NZ_FOOX01000017.1"/>
</dbReference>
<dbReference type="NCBIfam" id="TIGR01128">
    <property type="entry name" value="holA"/>
    <property type="match status" value="1"/>
</dbReference>
<keyword evidence="5" id="KW-0235">DNA replication</keyword>
<dbReference type="Pfam" id="PF06144">
    <property type="entry name" value="DNA_pol3_delta"/>
    <property type="match status" value="1"/>
</dbReference>
<dbReference type="Pfam" id="PF21694">
    <property type="entry name" value="DNA_pol3_delta_C"/>
    <property type="match status" value="1"/>
</dbReference>
<organism evidence="11 12">
    <name type="scientific">Desulfotruncus arcticus DSM 17038</name>
    <dbReference type="NCBI Taxonomy" id="1121424"/>
    <lineage>
        <taxon>Bacteria</taxon>
        <taxon>Bacillati</taxon>
        <taxon>Bacillota</taxon>
        <taxon>Clostridia</taxon>
        <taxon>Eubacteriales</taxon>
        <taxon>Desulfallaceae</taxon>
        <taxon>Desulfotruncus</taxon>
    </lineage>
</organism>
<keyword evidence="12" id="KW-1185">Reference proteome</keyword>
<name>A0A1I2XHV7_9FIRM</name>
<evidence type="ECO:0000256" key="1">
    <source>
        <dbReference type="ARBA" id="ARBA00012417"/>
    </source>
</evidence>
<evidence type="ECO:0000259" key="10">
    <source>
        <dbReference type="Pfam" id="PF21694"/>
    </source>
</evidence>
<evidence type="ECO:0000256" key="4">
    <source>
        <dbReference type="ARBA" id="ARBA00022695"/>
    </source>
</evidence>
<dbReference type="Proteomes" id="UP000199337">
    <property type="component" value="Unassembled WGS sequence"/>
</dbReference>
<evidence type="ECO:0000256" key="3">
    <source>
        <dbReference type="ARBA" id="ARBA00022679"/>
    </source>
</evidence>
<dbReference type="InterPro" id="IPR005790">
    <property type="entry name" value="DNA_polIII_delta"/>
</dbReference>
<evidence type="ECO:0000313" key="11">
    <source>
        <dbReference type="EMBL" id="SFH13078.1"/>
    </source>
</evidence>
<evidence type="ECO:0000313" key="12">
    <source>
        <dbReference type="Proteomes" id="UP000199337"/>
    </source>
</evidence>
<dbReference type="GO" id="GO:0009360">
    <property type="term" value="C:DNA polymerase III complex"/>
    <property type="evidence" value="ECO:0007669"/>
    <property type="project" value="InterPro"/>
</dbReference>
<comment type="catalytic activity">
    <reaction evidence="8">
        <text>DNA(n) + a 2'-deoxyribonucleoside 5'-triphosphate = DNA(n+1) + diphosphate</text>
        <dbReference type="Rhea" id="RHEA:22508"/>
        <dbReference type="Rhea" id="RHEA-COMP:17339"/>
        <dbReference type="Rhea" id="RHEA-COMP:17340"/>
        <dbReference type="ChEBI" id="CHEBI:33019"/>
        <dbReference type="ChEBI" id="CHEBI:61560"/>
        <dbReference type="ChEBI" id="CHEBI:173112"/>
        <dbReference type="EC" id="2.7.7.7"/>
    </reaction>
</comment>
<dbReference type="EC" id="2.7.7.7" evidence="1"/>
<dbReference type="STRING" id="341036.SAMN05660649_03996"/>
<evidence type="ECO:0000256" key="2">
    <source>
        <dbReference type="ARBA" id="ARBA00017703"/>
    </source>
</evidence>
<feature type="domain" description="DNA polymerase III delta N-terminal" evidence="9">
    <location>
        <begin position="20"/>
        <end position="129"/>
    </location>
</feature>
<evidence type="ECO:0000256" key="8">
    <source>
        <dbReference type="ARBA" id="ARBA00049244"/>
    </source>
</evidence>
<dbReference type="Gene3D" id="3.40.50.300">
    <property type="entry name" value="P-loop containing nucleotide triphosphate hydrolases"/>
    <property type="match status" value="1"/>
</dbReference>
<dbReference type="EMBL" id="FOOX01000017">
    <property type="protein sequence ID" value="SFH13078.1"/>
    <property type="molecule type" value="Genomic_DNA"/>
</dbReference>
<protein>
    <recommendedName>
        <fullName evidence="2">DNA polymerase III subunit delta</fullName>
        <ecNumber evidence="1">2.7.7.7</ecNumber>
    </recommendedName>
</protein>
<feature type="domain" description="DNA polymerase III delta subunit-like C-terminal" evidence="10">
    <location>
        <begin position="210"/>
        <end position="330"/>
    </location>
</feature>
<comment type="similarity">
    <text evidence="7">Belongs to the DNA polymerase HolA subunit family.</text>
</comment>
<proteinExistence type="inferred from homology"/>
<dbReference type="SUPFAM" id="SSF52540">
    <property type="entry name" value="P-loop containing nucleoside triphosphate hydrolases"/>
    <property type="match status" value="1"/>
</dbReference>
<dbReference type="AlphaFoldDB" id="A0A1I2XHV7"/>
<dbReference type="InterPro" id="IPR010372">
    <property type="entry name" value="DNA_pol3_delta_N"/>
</dbReference>
<dbReference type="OrthoDB" id="9775929at2"/>
<accession>A0A1I2XHV7</accession>
<dbReference type="InterPro" id="IPR027417">
    <property type="entry name" value="P-loop_NTPase"/>
</dbReference>
<dbReference type="PANTHER" id="PTHR34388:SF1">
    <property type="entry name" value="DNA POLYMERASE III SUBUNIT DELTA"/>
    <property type="match status" value="1"/>
</dbReference>
<evidence type="ECO:0000256" key="7">
    <source>
        <dbReference type="ARBA" id="ARBA00034754"/>
    </source>
</evidence>
<evidence type="ECO:0000259" key="9">
    <source>
        <dbReference type="Pfam" id="PF06144"/>
    </source>
</evidence>
<dbReference type="InterPro" id="IPR048466">
    <property type="entry name" value="DNA_pol3_delta-like_C"/>
</dbReference>
<evidence type="ECO:0000256" key="5">
    <source>
        <dbReference type="ARBA" id="ARBA00022705"/>
    </source>
</evidence>
<dbReference type="GO" id="GO:0003887">
    <property type="term" value="F:DNA-directed DNA polymerase activity"/>
    <property type="evidence" value="ECO:0007669"/>
    <property type="project" value="UniProtKB-KW"/>
</dbReference>
<dbReference type="InterPro" id="IPR008921">
    <property type="entry name" value="DNA_pol3_clamp-load_cplx_C"/>
</dbReference>
<dbReference type="SUPFAM" id="SSF48019">
    <property type="entry name" value="post-AAA+ oligomerization domain-like"/>
    <property type="match status" value="1"/>
</dbReference>